<dbReference type="Proteomes" id="UP000250189">
    <property type="component" value="Chromosome"/>
</dbReference>
<accession>A0A2Z2NIN6</accession>
<gene>
    <name evidence="1" type="ORF">A3L04_07055</name>
</gene>
<dbReference type="AlphaFoldDB" id="A0A2Z2NIN6"/>
<protein>
    <submittedName>
        <fullName evidence="1">Uncharacterized protein</fullName>
    </submittedName>
</protein>
<sequence>MKVKVMRPIFRPESDDNFILYPYWIFHLRLFYKRLKMKDKIFDYFAYIDAYRFGAERGTLFIETEEWEVPENTIMEYLVDFEEAKQKAIETAIIWGNSRIISWWYPRVEVIRWEKAYKVFWITKSSIIDSLTGEEYPIENIRKAFKHSNNKSI</sequence>
<reference evidence="1 2" key="1">
    <citation type="submission" date="2016-04" db="EMBL/GenBank/DDBJ databases">
        <title>Complete genome sequence of Thermococcus chitonophagus type strain GC74.</title>
        <authorList>
            <person name="Oger P.M."/>
        </authorList>
    </citation>
    <scope>NUCLEOTIDE SEQUENCE [LARGE SCALE GENOMIC DNA]</scope>
    <source>
        <strain evidence="1 2">GC74</strain>
    </source>
</reference>
<evidence type="ECO:0000313" key="2">
    <source>
        <dbReference type="Proteomes" id="UP000250189"/>
    </source>
</evidence>
<dbReference type="EMBL" id="CP015193">
    <property type="protein sequence ID" value="ASJ17596.1"/>
    <property type="molecule type" value="Genomic_DNA"/>
</dbReference>
<dbReference type="GeneID" id="33322324"/>
<keyword evidence="2" id="KW-1185">Reference proteome</keyword>
<name>A0A2Z2NIN6_9EURY</name>
<organism evidence="1 2">
    <name type="scientific">Thermococcus chitonophagus</name>
    <dbReference type="NCBI Taxonomy" id="54262"/>
    <lineage>
        <taxon>Archaea</taxon>
        <taxon>Methanobacteriati</taxon>
        <taxon>Methanobacteriota</taxon>
        <taxon>Thermococci</taxon>
        <taxon>Thermococcales</taxon>
        <taxon>Thermococcaceae</taxon>
        <taxon>Thermococcus</taxon>
    </lineage>
</organism>
<dbReference type="RefSeq" id="WP_068579594.1">
    <property type="nucleotide sequence ID" value="NZ_CP015193.1"/>
</dbReference>
<proteinExistence type="predicted"/>
<evidence type="ECO:0000313" key="1">
    <source>
        <dbReference type="EMBL" id="ASJ17596.1"/>
    </source>
</evidence>